<reference evidence="3 4" key="1">
    <citation type="submission" date="2014-04" db="EMBL/GenBank/DDBJ databases">
        <authorList>
            <consortium name="DOE Joint Genome Institute"/>
            <person name="Kuo A."/>
            <person name="Gay G."/>
            <person name="Dore J."/>
            <person name="Kohler A."/>
            <person name="Nagy L.G."/>
            <person name="Floudas D."/>
            <person name="Copeland A."/>
            <person name="Barry K.W."/>
            <person name="Cichocki N."/>
            <person name="Veneault-Fourrey C."/>
            <person name="LaButti K."/>
            <person name="Lindquist E.A."/>
            <person name="Lipzen A."/>
            <person name="Lundell T."/>
            <person name="Morin E."/>
            <person name="Murat C."/>
            <person name="Sun H."/>
            <person name="Tunlid A."/>
            <person name="Henrissat B."/>
            <person name="Grigoriev I.V."/>
            <person name="Hibbett D.S."/>
            <person name="Martin F."/>
            <person name="Nordberg H.P."/>
            <person name="Cantor M.N."/>
            <person name="Hua S.X."/>
        </authorList>
    </citation>
    <scope>NUCLEOTIDE SEQUENCE [LARGE SCALE GENOMIC DNA]</scope>
    <source>
        <strain evidence="4">h7</strain>
    </source>
</reference>
<reference evidence="4" key="2">
    <citation type="submission" date="2015-01" db="EMBL/GenBank/DDBJ databases">
        <title>Evolutionary Origins and Diversification of the Mycorrhizal Mutualists.</title>
        <authorList>
            <consortium name="DOE Joint Genome Institute"/>
            <consortium name="Mycorrhizal Genomics Consortium"/>
            <person name="Kohler A."/>
            <person name="Kuo A."/>
            <person name="Nagy L.G."/>
            <person name="Floudas D."/>
            <person name="Copeland A."/>
            <person name="Barry K.W."/>
            <person name="Cichocki N."/>
            <person name="Veneault-Fourrey C."/>
            <person name="LaButti K."/>
            <person name="Lindquist E.A."/>
            <person name="Lipzen A."/>
            <person name="Lundell T."/>
            <person name="Morin E."/>
            <person name="Murat C."/>
            <person name="Riley R."/>
            <person name="Ohm R."/>
            <person name="Sun H."/>
            <person name="Tunlid A."/>
            <person name="Henrissat B."/>
            <person name="Grigoriev I.V."/>
            <person name="Hibbett D.S."/>
            <person name="Martin F."/>
        </authorList>
    </citation>
    <scope>NUCLEOTIDE SEQUENCE [LARGE SCALE GENOMIC DNA]</scope>
    <source>
        <strain evidence="4">h7</strain>
    </source>
</reference>
<dbReference type="Pfam" id="PF07393">
    <property type="entry name" value="Sec10_HB"/>
    <property type="match status" value="2"/>
</dbReference>
<dbReference type="GO" id="GO:0000145">
    <property type="term" value="C:exocyst"/>
    <property type="evidence" value="ECO:0007669"/>
    <property type="project" value="TreeGrafter"/>
</dbReference>
<dbReference type="OrthoDB" id="5554140at2759"/>
<dbReference type="InterPro" id="IPR009976">
    <property type="entry name" value="Sec10-like"/>
</dbReference>
<dbReference type="Pfam" id="PF12937">
    <property type="entry name" value="F-box-like"/>
    <property type="match status" value="1"/>
</dbReference>
<feature type="region of interest" description="Disordered" evidence="1">
    <location>
        <begin position="580"/>
        <end position="599"/>
    </location>
</feature>
<dbReference type="Gene3D" id="1.20.1280.50">
    <property type="match status" value="1"/>
</dbReference>
<evidence type="ECO:0000313" key="3">
    <source>
        <dbReference type="EMBL" id="KIM38848.1"/>
    </source>
</evidence>
<accession>A0A0C2XM92</accession>
<dbReference type="STRING" id="686832.A0A0C2XM92"/>
<dbReference type="GO" id="GO:0006887">
    <property type="term" value="P:exocytosis"/>
    <property type="evidence" value="ECO:0007669"/>
    <property type="project" value="TreeGrafter"/>
</dbReference>
<dbReference type="PROSITE" id="PS50181">
    <property type="entry name" value="FBOX"/>
    <property type="match status" value="1"/>
</dbReference>
<sequence length="935" mass="103723">MEKFATLEPVKLYASAASTGARILGRGSVQKPAAMAPLVGRLPSDLHLLILSYLPIPDISSYSRCCRATAVFAKDDSIWDTRWKALGIEKDPGFKRVLDILDRKSNDKIVESRAAGPPIIPVDDEFGDFTTADVFAPPEEMGDFVGAFQHVPTTPSKFGSYAFPTPNDTSRTKYIRAHTLLKPLTRLLSSAPHVVLSDLAAGVSDSLYEEAKTLRLLSLFLSPAIQPVRQWDSIYSSLRTSMDRFDSTLLAAFDVADGKGDEAGMREAAESSWEVWDAHSGDWEMGKVWAEKREIFYQQGRWRPLDNFTTEGQLDFLAMDEFMDVILRSIDEHGARAVRVFPPASQVLLLFSERLANEVVGEYITTLLSRAREISNDTYLKSAAASFREAWKMVDAIMEAAKQRPDSNVLRNKAEDVVYQMFEINMDEYLDEEVESVKLAFDVICKGWDQEASVSSPTQTRQFISTQNPAMLKRNVLASFTSLLLLPVTIVPRTVGAVGGALMTGGSAAVQGIAMLNPQRWGGAGGGTGGTAGAGYSKNLGKQNGMLFEVEEEEEDYVPPIKGATPDKNISLTHLEITSPTPLMGNNGASPLPSSSSGSSTANQLDLLLSLDVALEIIHADRESLKRVETFAGYPGHYGHRVRDTIEEIFILMLQALGDHHVSKGFSQATERMKDYKPAEHSDTSNVAPLVQFFELVHIGDTIQSIMQVYFDKELAHHIDKTDFLNAVVREKKRFENSLDDSVALGLNAGTEVLMNQVEHIILTLTKAREYYPPEDTPLELGPTRGCQEAIRCLENHCKLLKGSTSKEVLEVFYQEVGLRLIGILQKHIKRQIISLSGGFQVIADLNAYNTFIASLKIPAISADFSHLKMLGHVYVVEDAKDLAQIVKDVTRYGGAYRPEDVYEFIQRRSDWKKIEKIVDKTMYNLSFKEDCTIC</sequence>
<dbReference type="InterPro" id="IPR048627">
    <property type="entry name" value="Sec10_HB"/>
</dbReference>
<name>A0A0C2XM92_HEBCY</name>
<proteinExistence type="predicted"/>
<dbReference type="InterPro" id="IPR036047">
    <property type="entry name" value="F-box-like_dom_sf"/>
</dbReference>
<evidence type="ECO:0000256" key="1">
    <source>
        <dbReference type="SAM" id="MobiDB-lite"/>
    </source>
</evidence>
<dbReference type="PANTHER" id="PTHR12100:SF1">
    <property type="entry name" value="RECYCLIN-1"/>
    <property type="match status" value="1"/>
</dbReference>
<evidence type="ECO:0000313" key="4">
    <source>
        <dbReference type="Proteomes" id="UP000053424"/>
    </source>
</evidence>
<dbReference type="AlphaFoldDB" id="A0A0C2XM92"/>
<feature type="domain" description="F-box" evidence="2">
    <location>
        <begin position="36"/>
        <end position="82"/>
    </location>
</feature>
<dbReference type="GO" id="GO:0006893">
    <property type="term" value="P:Golgi to plasma membrane transport"/>
    <property type="evidence" value="ECO:0007669"/>
    <property type="project" value="TreeGrafter"/>
</dbReference>
<dbReference type="SUPFAM" id="SSF81383">
    <property type="entry name" value="F-box domain"/>
    <property type="match status" value="1"/>
</dbReference>
<organism evidence="3 4">
    <name type="scientific">Hebeloma cylindrosporum</name>
    <dbReference type="NCBI Taxonomy" id="76867"/>
    <lineage>
        <taxon>Eukaryota</taxon>
        <taxon>Fungi</taxon>
        <taxon>Dikarya</taxon>
        <taxon>Basidiomycota</taxon>
        <taxon>Agaricomycotina</taxon>
        <taxon>Agaricomycetes</taxon>
        <taxon>Agaricomycetidae</taxon>
        <taxon>Agaricales</taxon>
        <taxon>Agaricineae</taxon>
        <taxon>Hymenogastraceae</taxon>
        <taxon>Hebeloma</taxon>
    </lineage>
</organism>
<dbReference type="HOGENOM" id="CLU_003875_1_0_1"/>
<dbReference type="EMBL" id="KN831788">
    <property type="protein sequence ID" value="KIM38848.1"/>
    <property type="molecule type" value="Genomic_DNA"/>
</dbReference>
<protein>
    <recommendedName>
        <fullName evidence="2">F-box domain-containing protein</fullName>
    </recommendedName>
</protein>
<evidence type="ECO:0000259" key="2">
    <source>
        <dbReference type="PROSITE" id="PS50181"/>
    </source>
</evidence>
<dbReference type="InterPro" id="IPR001810">
    <property type="entry name" value="F-box_dom"/>
</dbReference>
<gene>
    <name evidence="3" type="ORF">M413DRAFT_447548</name>
</gene>
<keyword evidence="4" id="KW-1185">Reference proteome</keyword>
<dbReference type="PANTHER" id="PTHR12100">
    <property type="entry name" value="SEC10"/>
    <property type="match status" value="1"/>
</dbReference>
<feature type="compositionally biased region" description="Low complexity" evidence="1">
    <location>
        <begin position="590"/>
        <end position="599"/>
    </location>
</feature>
<dbReference type="Proteomes" id="UP000053424">
    <property type="component" value="Unassembled WGS sequence"/>
</dbReference>